<dbReference type="PROSITE" id="PS50102">
    <property type="entry name" value="RRM"/>
    <property type="match status" value="1"/>
</dbReference>
<feature type="region of interest" description="Disordered" evidence="3">
    <location>
        <begin position="106"/>
        <end position="129"/>
    </location>
</feature>
<dbReference type="Proteomes" id="UP000276133">
    <property type="component" value="Unassembled WGS sequence"/>
</dbReference>
<evidence type="ECO:0000313" key="5">
    <source>
        <dbReference type="EMBL" id="RNA39735.1"/>
    </source>
</evidence>
<accession>A0A3M7SVM8</accession>
<dbReference type="InterPro" id="IPR050502">
    <property type="entry name" value="Euk_RNA-bind_prot"/>
</dbReference>
<dbReference type="GO" id="GO:0003729">
    <property type="term" value="F:mRNA binding"/>
    <property type="evidence" value="ECO:0007669"/>
    <property type="project" value="TreeGrafter"/>
</dbReference>
<keyword evidence="1 2" id="KW-0694">RNA-binding</keyword>
<reference evidence="5 6" key="1">
    <citation type="journal article" date="2018" name="Sci. Rep.">
        <title>Genomic signatures of local adaptation to the degree of environmental predictability in rotifers.</title>
        <authorList>
            <person name="Franch-Gras L."/>
            <person name="Hahn C."/>
            <person name="Garcia-Roger E.M."/>
            <person name="Carmona M.J."/>
            <person name="Serra M."/>
            <person name="Gomez A."/>
        </authorList>
    </citation>
    <scope>NUCLEOTIDE SEQUENCE [LARGE SCALE GENOMIC DNA]</scope>
    <source>
        <strain evidence="5">HYR1</strain>
    </source>
</reference>
<dbReference type="InterPro" id="IPR012677">
    <property type="entry name" value="Nucleotide-bd_a/b_plait_sf"/>
</dbReference>
<dbReference type="EMBL" id="REGN01000706">
    <property type="protein sequence ID" value="RNA39735.1"/>
    <property type="molecule type" value="Genomic_DNA"/>
</dbReference>
<comment type="caution">
    <text evidence="5">The sequence shown here is derived from an EMBL/GenBank/DDBJ whole genome shotgun (WGS) entry which is preliminary data.</text>
</comment>
<dbReference type="InterPro" id="IPR000504">
    <property type="entry name" value="RRM_dom"/>
</dbReference>
<dbReference type="PANTHER" id="PTHR48025">
    <property type="entry name" value="OS02G0815200 PROTEIN"/>
    <property type="match status" value="1"/>
</dbReference>
<dbReference type="InterPro" id="IPR035979">
    <property type="entry name" value="RBD_domain_sf"/>
</dbReference>
<dbReference type="PANTHER" id="PTHR48025:SF1">
    <property type="entry name" value="RRM DOMAIN-CONTAINING PROTEIN"/>
    <property type="match status" value="1"/>
</dbReference>
<evidence type="ECO:0000256" key="2">
    <source>
        <dbReference type="PROSITE-ProRule" id="PRU00176"/>
    </source>
</evidence>
<name>A0A3M7SVM8_BRAPC</name>
<sequence>MSNSSETVLLVHGIPIDLDRIGLANLFNRAGPVKHARLIPPKNSSYTNTFGFVDFSSRTSAATALKMFNNFKIGTKYLNVSYAQPRNTHDNALSRNSVCSNGRAVSRLSNHDLNQSSDSDKLSRKSSIG</sequence>
<evidence type="ECO:0000259" key="4">
    <source>
        <dbReference type="PROSITE" id="PS50102"/>
    </source>
</evidence>
<dbReference type="SMART" id="SM00360">
    <property type="entry name" value="RRM"/>
    <property type="match status" value="1"/>
</dbReference>
<dbReference type="STRING" id="10195.A0A3M7SVM8"/>
<dbReference type="Gene3D" id="3.30.70.330">
    <property type="match status" value="1"/>
</dbReference>
<keyword evidence="6" id="KW-1185">Reference proteome</keyword>
<protein>
    <submittedName>
        <fullName evidence="5">28 kDa chloroplastic-like</fullName>
    </submittedName>
</protein>
<dbReference type="AlphaFoldDB" id="A0A3M7SVM8"/>
<feature type="domain" description="RRM" evidence="4">
    <location>
        <begin position="7"/>
        <end position="85"/>
    </location>
</feature>
<organism evidence="5 6">
    <name type="scientific">Brachionus plicatilis</name>
    <name type="common">Marine rotifer</name>
    <name type="synonym">Brachionus muelleri</name>
    <dbReference type="NCBI Taxonomy" id="10195"/>
    <lineage>
        <taxon>Eukaryota</taxon>
        <taxon>Metazoa</taxon>
        <taxon>Spiralia</taxon>
        <taxon>Gnathifera</taxon>
        <taxon>Rotifera</taxon>
        <taxon>Eurotatoria</taxon>
        <taxon>Monogononta</taxon>
        <taxon>Pseudotrocha</taxon>
        <taxon>Ploima</taxon>
        <taxon>Brachionidae</taxon>
        <taxon>Brachionus</taxon>
    </lineage>
</organism>
<proteinExistence type="predicted"/>
<dbReference type="OrthoDB" id="272703at2759"/>
<dbReference type="Pfam" id="PF00076">
    <property type="entry name" value="RRM_1"/>
    <property type="match status" value="1"/>
</dbReference>
<dbReference type="SUPFAM" id="SSF54928">
    <property type="entry name" value="RNA-binding domain, RBD"/>
    <property type="match status" value="1"/>
</dbReference>
<evidence type="ECO:0000256" key="1">
    <source>
        <dbReference type="ARBA" id="ARBA00022884"/>
    </source>
</evidence>
<evidence type="ECO:0000256" key="3">
    <source>
        <dbReference type="SAM" id="MobiDB-lite"/>
    </source>
</evidence>
<gene>
    <name evidence="5" type="ORF">BpHYR1_018797</name>
</gene>
<evidence type="ECO:0000313" key="6">
    <source>
        <dbReference type="Proteomes" id="UP000276133"/>
    </source>
</evidence>